<feature type="domain" description="SIP-like Rossmann fold" evidence="1">
    <location>
        <begin position="124"/>
        <end position="236"/>
    </location>
</feature>
<keyword evidence="3" id="KW-1185">Reference proteome</keyword>
<dbReference type="InterPro" id="IPR007037">
    <property type="entry name" value="SIP_rossman_dom"/>
</dbReference>
<accession>A0A9E8NCK5</accession>
<name>A0A9E8NCK5_9BACT</name>
<evidence type="ECO:0000313" key="2">
    <source>
        <dbReference type="EMBL" id="WAC12501.1"/>
    </source>
</evidence>
<sequence length="236" mass="27006">MTNQIRNNTEKRISAVEAIFIKSGKIRAVRVWNGGKIHEVDVYLSTVTFDKWDQAQSIKCRISAFHYTDYTPAMWDIYQKTCTLYIDTGHNGQGSVWAKNQIAGNDLYYLKIEAEKQFPIKGKHLVFLGDQTGIGHFCSLQQLATKNTPISGLVTFNDSQSAEAFSENCPWLPLQAVSNYDAIHKQTEDWVIKHQAEKENFVFYVVGGKELIVTIRKLLRTYGFDESQIKSKGFWH</sequence>
<evidence type="ECO:0000259" key="1">
    <source>
        <dbReference type="Pfam" id="PF04954"/>
    </source>
</evidence>
<organism evidence="2 3">
    <name type="scientific">Dyadobacter pollutisoli</name>
    <dbReference type="NCBI Taxonomy" id="2910158"/>
    <lineage>
        <taxon>Bacteria</taxon>
        <taxon>Pseudomonadati</taxon>
        <taxon>Bacteroidota</taxon>
        <taxon>Cytophagia</taxon>
        <taxon>Cytophagales</taxon>
        <taxon>Spirosomataceae</taxon>
        <taxon>Dyadobacter</taxon>
    </lineage>
</organism>
<proteinExistence type="predicted"/>
<dbReference type="Proteomes" id="UP001164653">
    <property type="component" value="Chromosome"/>
</dbReference>
<dbReference type="AlphaFoldDB" id="A0A9E8NCK5"/>
<protein>
    <submittedName>
        <fullName evidence="2">SIP domain-containing protein</fullName>
    </submittedName>
</protein>
<dbReference type="EMBL" id="CP112998">
    <property type="protein sequence ID" value="WAC12501.1"/>
    <property type="molecule type" value="Genomic_DNA"/>
</dbReference>
<reference evidence="2" key="1">
    <citation type="submission" date="2022-11" db="EMBL/GenBank/DDBJ databases">
        <title>Dyadobacter pollutisoli sp. nov., isolated from plastic dumped soil.</title>
        <authorList>
            <person name="Kim J.M."/>
            <person name="Kim K.R."/>
            <person name="Lee J.K."/>
            <person name="Hao L."/>
            <person name="Jeon C.O."/>
        </authorList>
    </citation>
    <scope>NUCLEOTIDE SEQUENCE</scope>
    <source>
        <strain evidence="2">U1</strain>
    </source>
</reference>
<dbReference type="Pfam" id="PF04954">
    <property type="entry name" value="SIP"/>
    <property type="match status" value="1"/>
</dbReference>
<evidence type="ECO:0000313" key="3">
    <source>
        <dbReference type="Proteomes" id="UP001164653"/>
    </source>
</evidence>
<dbReference type="RefSeq" id="WP_244825153.1">
    <property type="nucleotide sequence ID" value="NZ_CP112998.1"/>
</dbReference>
<gene>
    <name evidence="2" type="ORF">ON006_00775</name>
</gene>
<dbReference type="KEGG" id="dpf:ON006_00775"/>